<feature type="region of interest" description="Disordered" evidence="1">
    <location>
        <begin position="410"/>
        <end position="452"/>
    </location>
</feature>
<dbReference type="EMBL" id="BPWL01000010">
    <property type="protein sequence ID" value="GJJ15221.1"/>
    <property type="molecule type" value="Genomic_DNA"/>
</dbReference>
<feature type="compositionally biased region" description="Acidic residues" evidence="1">
    <location>
        <begin position="425"/>
        <end position="452"/>
    </location>
</feature>
<accession>A0AAV5AQQ6</accession>
<sequence length="452" mass="53153">MPVFMIKGMYFSGMEPRATVWCCFCGGPLENALQGWLDILTYWRHIEQDFTDVDDPDFIPPSPKSGLVTICEDDGEFWERLVCVGPAWDNYVSRRCVHDCGDIIINENPIEDKGKPFLPIHPGCLSFLCRRINTSPQKIWDSLFSEGSDYLEHKHDRTGLLKELEYYEMDQYHGENGYQYCLEKTAPRKEGKEGEDAWLDPDSMLPLQWLLAKPGIFPVVPSLDPSVTFALSLTTLQTPFMKIFKFPEIVDIILNYVIGEDIPQSQLEEEFKAKDVFTPSSVIQGTEDVFSLLQVNRTFYTAIIRDRQHIFLRLAWMHGWMLPFTPEDWEEWRRTNKEPFHNGKELKVKEGQDWRAYLLEFLEQDDDNIGNRWRFHRMAMQFGRGQVEIKDGKERRWRFPVGELAFRPDGKEPEPWFWEPWGECPSEEEDEDDEGSEEGEIREDEEEYHYHC</sequence>
<evidence type="ECO:0000256" key="1">
    <source>
        <dbReference type="SAM" id="MobiDB-lite"/>
    </source>
</evidence>
<evidence type="ECO:0000313" key="3">
    <source>
        <dbReference type="Proteomes" id="UP001050691"/>
    </source>
</evidence>
<proteinExistence type="predicted"/>
<gene>
    <name evidence="2" type="ORF">Clacol_009497</name>
</gene>
<organism evidence="2 3">
    <name type="scientific">Clathrus columnatus</name>
    <dbReference type="NCBI Taxonomy" id="1419009"/>
    <lineage>
        <taxon>Eukaryota</taxon>
        <taxon>Fungi</taxon>
        <taxon>Dikarya</taxon>
        <taxon>Basidiomycota</taxon>
        <taxon>Agaricomycotina</taxon>
        <taxon>Agaricomycetes</taxon>
        <taxon>Phallomycetidae</taxon>
        <taxon>Phallales</taxon>
        <taxon>Clathraceae</taxon>
        <taxon>Clathrus</taxon>
    </lineage>
</organism>
<dbReference type="Proteomes" id="UP001050691">
    <property type="component" value="Unassembled WGS sequence"/>
</dbReference>
<protein>
    <submittedName>
        <fullName evidence="2">Uncharacterized protein</fullName>
    </submittedName>
</protein>
<comment type="caution">
    <text evidence="2">The sequence shown here is derived from an EMBL/GenBank/DDBJ whole genome shotgun (WGS) entry which is preliminary data.</text>
</comment>
<name>A0AAV5AQQ6_9AGAM</name>
<dbReference type="AlphaFoldDB" id="A0AAV5AQQ6"/>
<evidence type="ECO:0000313" key="2">
    <source>
        <dbReference type="EMBL" id="GJJ15221.1"/>
    </source>
</evidence>
<reference evidence="2" key="1">
    <citation type="submission" date="2021-10" db="EMBL/GenBank/DDBJ databases">
        <title>De novo Genome Assembly of Clathrus columnatus (Basidiomycota, Fungi) Using Illumina and Nanopore Sequence Data.</title>
        <authorList>
            <person name="Ogiso-Tanaka E."/>
            <person name="Itagaki H."/>
            <person name="Hosoya T."/>
            <person name="Hosaka K."/>
        </authorList>
    </citation>
    <scope>NUCLEOTIDE SEQUENCE</scope>
    <source>
        <strain evidence="2">MO-923</strain>
    </source>
</reference>
<keyword evidence="3" id="KW-1185">Reference proteome</keyword>